<name>A0A382SHU3_9ZZZZ</name>
<evidence type="ECO:0008006" key="2">
    <source>
        <dbReference type="Google" id="ProtNLM"/>
    </source>
</evidence>
<reference evidence="1" key="1">
    <citation type="submission" date="2018-05" db="EMBL/GenBank/DDBJ databases">
        <authorList>
            <person name="Lanie J.A."/>
            <person name="Ng W.-L."/>
            <person name="Kazmierczak K.M."/>
            <person name="Andrzejewski T.M."/>
            <person name="Davidsen T.M."/>
            <person name="Wayne K.J."/>
            <person name="Tettelin H."/>
            <person name="Glass J.I."/>
            <person name="Rusch D."/>
            <person name="Podicherti R."/>
            <person name="Tsui H.-C.T."/>
            <person name="Winkler M.E."/>
        </authorList>
    </citation>
    <scope>NUCLEOTIDE SEQUENCE</scope>
</reference>
<dbReference type="AlphaFoldDB" id="A0A382SHU3"/>
<accession>A0A382SHU3</accession>
<feature type="non-terminal residue" evidence="1">
    <location>
        <position position="1"/>
    </location>
</feature>
<sequence>SLSRTVFIASFDGRVRSTNIEIGTTVFPGTLLGNIYAISAYEIRLPIADQDIPFIGLEFNGKQMSDDAQLNVSLFLGNEKFEGRVIRAEAEVGPITKMRSVVARIDNEKNTKTNSNPIAVGQFVQAEINGIEISNVFVLPRNMVRDESIWVVDSRMTLFNRPVNIIRYENEFALIDEGIDSGDRLLITRLSSLINGKKVTFELD</sequence>
<gene>
    <name evidence="1" type="ORF">METZ01_LOCUS362290</name>
</gene>
<dbReference type="Gene3D" id="2.40.420.20">
    <property type="match status" value="1"/>
</dbReference>
<evidence type="ECO:0000313" key="1">
    <source>
        <dbReference type="EMBL" id="SVD09436.1"/>
    </source>
</evidence>
<dbReference type="EMBL" id="UINC01129203">
    <property type="protein sequence ID" value="SVD09436.1"/>
    <property type="molecule type" value="Genomic_DNA"/>
</dbReference>
<proteinExistence type="predicted"/>
<dbReference type="GO" id="GO:1990281">
    <property type="term" value="C:efflux pump complex"/>
    <property type="evidence" value="ECO:0007669"/>
    <property type="project" value="TreeGrafter"/>
</dbReference>
<protein>
    <recommendedName>
        <fullName evidence="2">RND efflux pump membrane fusion protein barrel-sandwich domain-containing protein</fullName>
    </recommendedName>
</protein>
<dbReference type="GO" id="GO:0015562">
    <property type="term" value="F:efflux transmembrane transporter activity"/>
    <property type="evidence" value="ECO:0007669"/>
    <property type="project" value="TreeGrafter"/>
</dbReference>
<organism evidence="1">
    <name type="scientific">marine metagenome</name>
    <dbReference type="NCBI Taxonomy" id="408172"/>
    <lineage>
        <taxon>unclassified sequences</taxon>
        <taxon>metagenomes</taxon>
        <taxon>ecological metagenomes</taxon>
    </lineage>
</organism>
<dbReference type="PANTHER" id="PTHR30469">
    <property type="entry name" value="MULTIDRUG RESISTANCE PROTEIN MDTA"/>
    <property type="match status" value="1"/>
</dbReference>
<dbReference type="PANTHER" id="PTHR30469:SF12">
    <property type="entry name" value="MULTIDRUG RESISTANCE PROTEIN MDTA"/>
    <property type="match status" value="1"/>
</dbReference>